<protein>
    <recommendedName>
        <fullName evidence="2">Calcineurin-like phosphoesterase domain-containing protein</fullName>
    </recommendedName>
</protein>
<dbReference type="InterPro" id="IPR051158">
    <property type="entry name" value="Metallophosphoesterase_sf"/>
</dbReference>
<name>A0A7W8FZ39_9FIRM</name>
<dbReference type="RefSeq" id="WP_183374691.1">
    <property type="nucleotide sequence ID" value="NZ_JACHHD010000005.1"/>
</dbReference>
<dbReference type="InterPro" id="IPR029052">
    <property type="entry name" value="Metallo-depent_PP-like"/>
</dbReference>
<keyword evidence="1" id="KW-0812">Transmembrane</keyword>
<dbReference type="AlphaFoldDB" id="A0A7W8FZ39"/>
<feature type="domain" description="Calcineurin-like phosphoesterase" evidence="2">
    <location>
        <begin position="121"/>
        <end position="287"/>
    </location>
</feature>
<dbReference type="Pfam" id="PF00149">
    <property type="entry name" value="Metallophos"/>
    <property type="match status" value="1"/>
</dbReference>
<evidence type="ECO:0000313" key="4">
    <source>
        <dbReference type="Proteomes" id="UP000521313"/>
    </source>
</evidence>
<dbReference type="PANTHER" id="PTHR31302">
    <property type="entry name" value="TRANSMEMBRANE PROTEIN WITH METALLOPHOSPHOESTERASE DOMAIN-RELATED"/>
    <property type="match status" value="1"/>
</dbReference>
<evidence type="ECO:0000256" key="1">
    <source>
        <dbReference type="SAM" id="Phobius"/>
    </source>
</evidence>
<gene>
    <name evidence="3" type="ORF">HNQ43_000638</name>
</gene>
<proteinExistence type="predicted"/>
<evidence type="ECO:0000313" key="3">
    <source>
        <dbReference type="EMBL" id="MBB5184597.1"/>
    </source>
</evidence>
<dbReference type="EMBL" id="JACHHD010000005">
    <property type="protein sequence ID" value="MBB5184597.1"/>
    <property type="molecule type" value="Genomic_DNA"/>
</dbReference>
<sequence length="348" mass="39670">MIYLKIGLGLVCLALGANLVFLIHKWMPQIDLKILIGVVILFLLPCITFNTLFPAFYFHFFCLLLIMQLVYFLFHKPVNLLLFLIPLLLTSSILGYGIYNLHHIKPTSYTLFTDKDIEPTKIVFLADLHYPTGMTPYSLTKLVSHLEKENPDFYALGGDIVDEFTTKEEMETVFAELGKLSQTAPVYYVYGNHDNQHYSSHPDFSKEDIKKVLHQNQIQLLQDTVVEKENLTLIGREDAEEKDRKSLKELIGPADGNYKIVLDHQPVELDNCVQNDIDLQISGHTHRGQIFPLGFLSSLLHVNEHDYGIQQEQGFTQITSSGVNGWGFPLRTEGKSEYVVIHIKKSTS</sequence>
<dbReference type="InterPro" id="IPR004843">
    <property type="entry name" value="Calcineurin-like_PHP"/>
</dbReference>
<feature type="transmembrane region" description="Helical" evidence="1">
    <location>
        <begin position="81"/>
        <end position="99"/>
    </location>
</feature>
<comment type="caution">
    <text evidence="3">The sequence shown here is derived from an EMBL/GenBank/DDBJ whole genome shotgun (WGS) entry which is preliminary data.</text>
</comment>
<dbReference type="SUPFAM" id="SSF56300">
    <property type="entry name" value="Metallo-dependent phosphatases"/>
    <property type="match status" value="1"/>
</dbReference>
<feature type="transmembrane region" description="Helical" evidence="1">
    <location>
        <begin position="30"/>
        <end position="50"/>
    </location>
</feature>
<organism evidence="3 4">
    <name type="scientific">Faecalicoccus acidiformans</name>
    <dbReference type="NCBI Taxonomy" id="915173"/>
    <lineage>
        <taxon>Bacteria</taxon>
        <taxon>Bacillati</taxon>
        <taxon>Bacillota</taxon>
        <taxon>Erysipelotrichia</taxon>
        <taxon>Erysipelotrichales</taxon>
        <taxon>Erysipelotrichaceae</taxon>
        <taxon>Faecalicoccus</taxon>
    </lineage>
</organism>
<evidence type="ECO:0000259" key="2">
    <source>
        <dbReference type="Pfam" id="PF00149"/>
    </source>
</evidence>
<keyword evidence="1" id="KW-1133">Transmembrane helix</keyword>
<reference evidence="3 4" key="1">
    <citation type="submission" date="2020-08" db="EMBL/GenBank/DDBJ databases">
        <title>Genomic Encyclopedia of Type Strains, Phase IV (KMG-IV): sequencing the most valuable type-strain genomes for metagenomic binning, comparative biology and taxonomic classification.</title>
        <authorList>
            <person name="Goeker M."/>
        </authorList>
    </citation>
    <scope>NUCLEOTIDE SEQUENCE [LARGE SCALE GENOMIC DNA]</scope>
    <source>
        <strain evidence="3 4">DSM 26963</strain>
    </source>
</reference>
<dbReference type="Gene3D" id="3.60.21.10">
    <property type="match status" value="1"/>
</dbReference>
<feature type="transmembrane region" description="Helical" evidence="1">
    <location>
        <begin position="6"/>
        <end position="23"/>
    </location>
</feature>
<dbReference type="PANTHER" id="PTHR31302:SF0">
    <property type="entry name" value="TRANSMEMBRANE PROTEIN WITH METALLOPHOSPHOESTERASE DOMAIN"/>
    <property type="match status" value="1"/>
</dbReference>
<dbReference type="GO" id="GO:0016787">
    <property type="term" value="F:hydrolase activity"/>
    <property type="evidence" value="ECO:0007669"/>
    <property type="project" value="InterPro"/>
</dbReference>
<dbReference type="Proteomes" id="UP000521313">
    <property type="component" value="Unassembled WGS sequence"/>
</dbReference>
<feature type="transmembrane region" description="Helical" evidence="1">
    <location>
        <begin position="56"/>
        <end position="74"/>
    </location>
</feature>
<accession>A0A7W8FZ39</accession>
<keyword evidence="1" id="KW-0472">Membrane</keyword>